<dbReference type="EMBL" id="CAJPEX010000650">
    <property type="protein sequence ID" value="CAG0916707.1"/>
    <property type="molecule type" value="Genomic_DNA"/>
</dbReference>
<comment type="similarity">
    <text evidence="2 12">Belongs to the universal ribosomal protein uS5 family.</text>
</comment>
<dbReference type="GO" id="GO:0005634">
    <property type="term" value="C:nucleus"/>
    <property type="evidence" value="ECO:0007669"/>
    <property type="project" value="InterPro"/>
</dbReference>
<dbReference type="Pfam" id="PF08777">
    <property type="entry name" value="RRM_3"/>
    <property type="match status" value="1"/>
</dbReference>
<evidence type="ECO:0000256" key="9">
    <source>
        <dbReference type="ARBA" id="ARBA00062683"/>
    </source>
</evidence>
<dbReference type="Gene3D" id="3.30.160.20">
    <property type="match status" value="1"/>
</dbReference>
<dbReference type="SUPFAM" id="SSF54928">
    <property type="entry name" value="RNA-binding domain, RBD"/>
    <property type="match status" value="1"/>
</dbReference>
<dbReference type="GO" id="GO:0003723">
    <property type="term" value="F:RNA binding"/>
    <property type="evidence" value="ECO:0007669"/>
    <property type="project" value="UniProtKB-UniRule"/>
</dbReference>
<dbReference type="InterPro" id="IPR013810">
    <property type="entry name" value="Ribosomal_uS5_N"/>
</dbReference>
<dbReference type="GO" id="GO:0005743">
    <property type="term" value="C:mitochondrial inner membrane"/>
    <property type="evidence" value="ECO:0007669"/>
    <property type="project" value="UniProtKB-ARBA"/>
</dbReference>
<dbReference type="GO" id="GO:0006412">
    <property type="term" value="P:translation"/>
    <property type="evidence" value="ECO:0007669"/>
    <property type="project" value="InterPro"/>
</dbReference>
<dbReference type="CDD" id="cd12291">
    <property type="entry name" value="RRM1_La"/>
    <property type="match status" value="1"/>
</dbReference>
<sequence length="899" mass="101981">MGEKNGVEHANVVKQIEYYFGDVNLVRDKFLLSEIAKNDGGWVDVAVMMKFNRLSKLCGGVEDSVLDAVEGTGEEGLLEVDRENRRLRRKLSKPLPEDKQKFLSEAASRSVYLKGFDKTLEQDAVEKLLESHGPFESVFLRRWKDTESKMHFKGSVMVTFPSLEAAEKFMALPEVKINEEALEKKWKNDWSLEKEEEHRARIDRFKQRKLEKKKPSNAASTPPKKRKIEEFGENDERPEKKQKKEGDEDDEEKQENVEPKEDNMGMLPGSVFKLDGIPSEGVHVRDLKSVLGKVLKDDIAYIAFESGDTSAVVRLKGQDSALKALESIKASEEKLEVKDTELTASAMEKEEEEKFLTGERLKKKELQSKIKNSKKAIEDEAEDVDVEAVVVGEDAVDVDEIKFRQRIVSIVNFQSFSKYLRQVETIKMQGKMKVKNKGQVPNLKKGKTQLIQKKKLQKAANRTTLTKVSKVKTQGEKVREALAKDIQDKILSDVAAETVVLGYHALEDLRSHTAEKLWKSVTTVSNPGKKRGRGRGRNRVLSKDLNRGQMIGQGKVNVVWPGLNAPIFRGRELVKQETLPEQPDRDAKLIELRNKMGVFRSIKLPPLERGWSGNWLPGRRIGPPDPIGEETFEGFDSVVLECKTVSTMTGNLGRKFSYSIFVVTGNGDGLGGFALGRAPSLPAALRKAKNRAGQKLMRVERHENHTVLHDFHANFGKSRINVHKAPKGFGLVCHRAIKSICEVIGIKDLHAKKEACARKTVQNLTKAFFLGLLRQKSYQEMSDETKLLLVERNPDRLGFPRLLAEPSEPIPDEKIGHVPDFQSYCFGGRVEHVKKKDSQWYKKLPGWQTHLKRTHPFRNMPNVRIRMLVDHGELRSHLTDKYPECVSPNVAKRRPKQES</sequence>
<evidence type="ECO:0000313" key="19">
    <source>
        <dbReference type="EMBL" id="CAD7276555.1"/>
    </source>
</evidence>
<keyword evidence="5" id="KW-0496">Mitochondrion</keyword>
<dbReference type="InterPro" id="IPR005324">
    <property type="entry name" value="Ribosomal_uS5_C"/>
</dbReference>
<feature type="region of interest" description="Disordered" evidence="14">
    <location>
        <begin position="203"/>
        <end position="269"/>
    </location>
</feature>
<keyword evidence="20" id="KW-1185">Reference proteome</keyword>
<evidence type="ECO:0000259" key="15">
    <source>
        <dbReference type="PROSITE" id="PS50102"/>
    </source>
</evidence>
<dbReference type="PROSITE" id="PS50102">
    <property type="entry name" value="RRM"/>
    <property type="match status" value="1"/>
</dbReference>
<reference evidence="19" key="1">
    <citation type="submission" date="2020-11" db="EMBL/GenBank/DDBJ databases">
        <authorList>
            <person name="Tran Van P."/>
        </authorList>
    </citation>
    <scope>NUCLEOTIDE SEQUENCE</scope>
</reference>
<evidence type="ECO:0000256" key="2">
    <source>
        <dbReference type="ARBA" id="ARBA00008945"/>
    </source>
</evidence>
<feature type="domain" description="HTH La-type RNA-binding" evidence="17">
    <location>
        <begin position="2"/>
        <end position="97"/>
    </location>
</feature>
<organism evidence="19">
    <name type="scientific">Notodromas monacha</name>
    <dbReference type="NCBI Taxonomy" id="399045"/>
    <lineage>
        <taxon>Eukaryota</taxon>
        <taxon>Metazoa</taxon>
        <taxon>Ecdysozoa</taxon>
        <taxon>Arthropoda</taxon>
        <taxon>Crustacea</taxon>
        <taxon>Oligostraca</taxon>
        <taxon>Ostracoda</taxon>
        <taxon>Podocopa</taxon>
        <taxon>Podocopida</taxon>
        <taxon>Cypridocopina</taxon>
        <taxon>Cypridoidea</taxon>
        <taxon>Cyprididae</taxon>
        <taxon>Notodromas</taxon>
    </lineage>
</organism>
<evidence type="ECO:0000256" key="7">
    <source>
        <dbReference type="ARBA" id="ARBA00039335"/>
    </source>
</evidence>
<name>A0A7R9BK44_9CRUS</name>
<evidence type="ECO:0000256" key="14">
    <source>
        <dbReference type="SAM" id="MobiDB-lite"/>
    </source>
</evidence>
<dbReference type="Pfam" id="PF00333">
    <property type="entry name" value="Ribosomal_S5"/>
    <property type="match status" value="1"/>
</dbReference>
<dbReference type="PROSITE" id="PS50881">
    <property type="entry name" value="S5_DSRBD"/>
    <property type="match status" value="1"/>
</dbReference>
<feature type="coiled-coil region" evidence="13">
    <location>
        <begin position="330"/>
        <end position="383"/>
    </location>
</feature>
<evidence type="ECO:0000259" key="17">
    <source>
        <dbReference type="PROSITE" id="PS50961"/>
    </source>
</evidence>
<dbReference type="InterPro" id="IPR036390">
    <property type="entry name" value="WH_DNA-bd_sf"/>
</dbReference>
<evidence type="ECO:0000256" key="11">
    <source>
        <dbReference type="PROSITE-ProRule" id="PRU00332"/>
    </source>
</evidence>
<dbReference type="InterPro" id="IPR012677">
    <property type="entry name" value="Nucleotide-bd_a/b_plait_sf"/>
</dbReference>
<dbReference type="GO" id="GO:0005763">
    <property type="term" value="C:mitochondrial small ribosomal subunit"/>
    <property type="evidence" value="ECO:0007669"/>
    <property type="project" value="UniProtKB-ARBA"/>
</dbReference>
<dbReference type="EMBL" id="OA882687">
    <property type="protein sequence ID" value="CAD7276555.1"/>
    <property type="molecule type" value="Genomic_DNA"/>
</dbReference>
<dbReference type="FunFam" id="3.30.230.10:FF:000002">
    <property type="entry name" value="30S ribosomal protein S5"/>
    <property type="match status" value="1"/>
</dbReference>
<dbReference type="InterPro" id="IPR020568">
    <property type="entry name" value="Ribosomal_Su5_D2-typ_SF"/>
</dbReference>
<keyword evidence="3 11" id="KW-0694">RNA-binding</keyword>
<dbReference type="Pfam" id="PF03719">
    <property type="entry name" value="Ribosomal_S5_C"/>
    <property type="match status" value="1"/>
</dbReference>
<dbReference type="PRINTS" id="PR00302">
    <property type="entry name" value="LUPUSLA"/>
</dbReference>
<dbReference type="Gene3D" id="1.10.10.10">
    <property type="entry name" value="Winged helix-like DNA-binding domain superfamily/Winged helix DNA-binding domain"/>
    <property type="match status" value="1"/>
</dbReference>
<evidence type="ECO:0000256" key="6">
    <source>
        <dbReference type="ARBA" id="ARBA00023274"/>
    </source>
</evidence>
<dbReference type="InterPro" id="IPR006630">
    <property type="entry name" value="La_HTH"/>
</dbReference>
<dbReference type="GO" id="GO:0003735">
    <property type="term" value="F:structural constituent of ribosome"/>
    <property type="evidence" value="ECO:0007669"/>
    <property type="project" value="UniProtKB-UniRule"/>
</dbReference>
<dbReference type="PANTHER" id="PTHR48277">
    <property type="entry name" value="MITOCHONDRIAL RIBOSOMAL PROTEIN S5"/>
    <property type="match status" value="1"/>
</dbReference>
<evidence type="ECO:0000313" key="20">
    <source>
        <dbReference type="Proteomes" id="UP000678499"/>
    </source>
</evidence>
<dbReference type="AlphaFoldDB" id="A0A7R9BK44"/>
<dbReference type="Proteomes" id="UP000678499">
    <property type="component" value="Unassembled WGS sequence"/>
</dbReference>
<dbReference type="InterPro" id="IPR035979">
    <property type="entry name" value="RBD_domain_sf"/>
</dbReference>
<evidence type="ECO:0000256" key="10">
    <source>
        <dbReference type="PROSITE-ProRule" id="PRU00268"/>
    </source>
</evidence>
<proteinExistence type="inferred from homology"/>
<evidence type="ECO:0000256" key="8">
    <source>
        <dbReference type="ARBA" id="ARBA00041606"/>
    </source>
</evidence>
<dbReference type="Gene3D" id="3.30.70.330">
    <property type="match status" value="2"/>
</dbReference>
<evidence type="ECO:0000256" key="5">
    <source>
        <dbReference type="ARBA" id="ARBA00023128"/>
    </source>
</evidence>
<evidence type="ECO:0000259" key="18">
    <source>
        <dbReference type="PROSITE" id="PS51939"/>
    </source>
</evidence>
<dbReference type="SUPFAM" id="SSF54211">
    <property type="entry name" value="Ribosomal protein S5 domain 2-like"/>
    <property type="match status" value="1"/>
</dbReference>
<comment type="subunit">
    <text evidence="9">Component of the mitochondrial ribosome small subunit (28S) which comprises a 12S rRNA and about 30 distinct proteins.</text>
</comment>
<dbReference type="SUPFAM" id="SSF46785">
    <property type="entry name" value="Winged helix' DNA-binding domain"/>
    <property type="match status" value="1"/>
</dbReference>
<evidence type="ECO:0000256" key="4">
    <source>
        <dbReference type="ARBA" id="ARBA00022980"/>
    </source>
</evidence>
<dbReference type="Pfam" id="PF21251">
    <property type="entry name" value="Ribosomal_uS5m_N"/>
    <property type="match status" value="1"/>
</dbReference>
<dbReference type="InterPro" id="IPR048584">
    <property type="entry name" value="Ribosomal_uS5m_N"/>
</dbReference>
<dbReference type="InterPro" id="IPR036388">
    <property type="entry name" value="WH-like_DNA-bd_sf"/>
</dbReference>
<evidence type="ECO:0000256" key="3">
    <source>
        <dbReference type="ARBA" id="ARBA00022884"/>
    </source>
</evidence>
<dbReference type="PROSITE" id="PS51939">
    <property type="entry name" value="XRRM"/>
    <property type="match status" value="1"/>
</dbReference>
<feature type="compositionally biased region" description="Basic and acidic residues" evidence="14">
    <location>
        <begin position="227"/>
        <end position="246"/>
    </location>
</feature>
<dbReference type="InterPro" id="IPR000851">
    <property type="entry name" value="Ribosomal_uS5"/>
</dbReference>
<dbReference type="PROSITE" id="PS50961">
    <property type="entry name" value="HTH_LA"/>
    <property type="match status" value="1"/>
</dbReference>
<feature type="domain" description="RRM" evidence="15">
    <location>
        <begin position="109"/>
        <end position="207"/>
    </location>
</feature>
<dbReference type="InterPro" id="IPR002344">
    <property type="entry name" value="Lupus_La"/>
</dbReference>
<dbReference type="SMART" id="SM00715">
    <property type="entry name" value="LA"/>
    <property type="match status" value="1"/>
</dbReference>
<dbReference type="SUPFAM" id="SSF54768">
    <property type="entry name" value="dsRNA-binding domain-like"/>
    <property type="match status" value="1"/>
</dbReference>
<evidence type="ECO:0000256" key="12">
    <source>
        <dbReference type="RuleBase" id="RU003823"/>
    </source>
</evidence>
<keyword evidence="6 10" id="KW-0687">Ribonucleoprotein</keyword>
<evidence type="ECO:0000256" key="13">
    <source>
        <dbReference type="SAM" id="Coils"/>
    </source>
</evidence>
<dbReference type="Pfam" id="PF05383">
    <property type="entry name" value="La"/>
    <property type="match status" value="1"/>
</dbReference>
<feature type="domain" description="S5 DRBM" evidence="16">
    <location>
        <begin position="653"/>
        <end position="699"/>
    </location>
</feature>
<comment type="subcellular location">
    <subcellularLocation>
        <location evidence="1">Mitochondrion</location>
    </subcellularLocation>
</comment>
<protein>
    <recommendedName>
        <fullName evidence="7">Small ribosomal subunit protein uS5m</fullName>
    </recommendedName>
    <alternativeName>
        <fullName evidence="8">28S ribosomal protein S5, mitochondrial</fullName>
    </alternativeName>
</protein>
<feature type="compositionally biased region" description="Basic and acidic residues" evidence="14">
    <location>
        <begin position="254"/>
        <end position="263"/>
    </location>
</feature>
<dbReference type="GO" id="GO:0006396">
    <property type="term" value="P:RNA processing"/>
    <property type="evidence" value="ECO:0007669"/>
    <property type="project" value="InterPro"/>
</dbReference>
<dbReference type="OrthoDB" id="309483at2759"/>
<gene>
    <name evidence="19" type="ORF">NMOB1V02_LOCUS4311</name>
</gene>
<accession>A0A7R9BK44</accession>
<dbReference type="InterPro" id="IPR000504">
    <property type="entry name" value="RRM_dom"/>
</dbReference>
<dbReference type="Gene3D" id="3.30.230.10">
    <property type="match status" value="1"/>
</dbReference>
<evidence type="ECO:0000256" key="1">
    <source>
        <dbReference type="ARBA" id="ARBA00004173"/>
    </source>
</evidence>
<dbReference type="FunFam" id="3.30.160.20:FF:000022">
    <property type="entry name" value="28S ribosomal protein S5, mitochondrial"/>
    <property type="match status" value="1"/>
</dbReference>
<dbReference type="InterPro" id="IPR014886">
    <property type="entry name" value="La_xRRM"/>
</dbReference>
<dbReference type="InterPro" id="IPR014721">
    <property type="entry name" value="Ribsml_uS5_D2-typ_fold_subgr"/>
</dbReference>
<keyword evidence="13" id="KW-0175">Coiled coil</keyword>
<evidence type="ECO:0000259" key="16">
    <source>
        <dbReference type="PROSITE" id="PS50881"/>
    </source>
</evidence>
<keyword evidence="4 10" id="KW-0689">Ribosomal protein</keyword>
<feature type="domain" description="XRRM" evidence="18">
    <location>
        <begin position="265"/>
        <end position="389"/>
    </location>
</feature>
<dbReference type="PANTHER" id="PTHR48277:SF1">
    <property type="entry name" value="MITOCHONDRIAL RIBOSOMAL PROTEIN S5"/>
    <property type="match status" value="1"/>
</dbReference>